<protein>
    <submittedName>
        <fullName evidence="1">Uncharacterized protein</fullName>
    </submittedName>
</protein>
<organism evidence="1">
    <name type="scientific">Rhizophora mucronata</name>
    <name type="common">Asiatic mangrove</name>
    <dbReference type="NCBI Taxonomy" id="61149"/>
    <lineage>
        <taxon>Eukaryota</taxon>
        <taxon>Viridiplantae</taxon>
        <taxon>Streptophyta</taxon>
        <taxon>Embryophyta</taxon>
        <taxon>Tracheophyta</taxon>
        <taxon>Spermatophyta</taxon>
        <taxon>Magnoliopsida</taxon>
        <taxon>eudicotyledons</taxon>
        <taxon>Gunneridae</taxon>
        <taxon>Pentapetalae</taxon>
        <taxon>rosids</taxon>
        <taxon>fabids</taxon>
        <taxon>Malpighiales</taxon>
        <taxon>Rhizophoraceae</taxon>
        <taxon>Rhizophora</taxon>
    </lineage>
</organism>
<proteinExistence type="predicted"/>
<evidence type="ECO:0000313" key="1">
    <source>
        <dbReference type="EMBL" id="MBX55775.1"/>
    </source>
</evidence>
<sequence>MKASIESWYFLLPVYGNFPTLTVAFQVNVEQLKVVVCFPQSVNWTA</sequence>
<reference evidence="1" key="1">
    <citation type="submission" date="2018-02" db="EMBL/GenBank/DDBJ databases">
        <title>Rhizophora mucronata_Transcriptome.</title>
        <authorList>
            <person name="Meera S.P."/>
            <person name="Sreeshan A."/>
            <person name="Augustine A."/>
        </authorList>
    </citation>
    <scope>NUCLEOTIDE SEQUENCE</scope>
    <source>
        <tissue evidence="1">Leaf</tissue>
    </source>
</reference>
<dbReference type="AlphaFoldDB" id="A0A2P2PM98"/>
<dbReference type="EMBL" id="GGEC01075291">
    <property type="protein sequence ID" value="MBX55775.1"/>
    <property type="molecule type" value="Transcribed_RNA"/>
</dbReference>
<name>A0A2P2PM98_RHIMU</name>
<accession>A0A2P2PM98</accession>